<keyword evidence="1" id="KW-0732">Signal</keyword>
<protein>
    <recommendedName>
        <fullName evidence="4">Saposin B-type domain-containing protein</fullName>
    </recommendedName>
</protein>
<reference evidence="2 3" key="1">
    <citation type="submission" date="2022-05" db="EMBL/GenBank/DDBJ databases">
        <title>Chromosome-level reference genomes for two strains of Caenorhabditis briggsae: an improved platform for comparative genomics.</title>
        <authorList>
            <person name="Stevens L."/>
            <person name="Andersen E.C."/>
        </authorList>
    </citation>
    <scope>NUCLEOTIDE SEQUENCE [LARGE SCALE GENOMIC DNA]</scope>
    <source>
        <strain evidence="2">QX1410_ONT</strain>
        <tissue evidence="2">Whole-organism</tissue>
    </source>
</reference>
<gene>
    <name evidence="2" type="ORF">L3Y34_014834</name>
</gene>
<sequence>MQCIILVSAIFVLVFGIPVPSPTRDVWVGPNCHMCEVILNNVRYEYHNNFTGVSVDQLRLSLYQQCDANLNGFTDVECHKIVDKDSADILTQLQDESQDAFFARLVSNFGCFGMVPKNSKLYGFKC</sequence>
<dbReference type="Gene3D" id="1.10.225.10">
    <property type="entry name" value="Saposin-like"/>
    <property type="match status" value="1"/>
</dbReference>
<evidence type="ECO:0000313" key="2">
    <source>
        <dbReference type="EMBL" id="ULU10869.1"/>
    </source>
</evidence>
<accession>A0AAE9DUA0</accession>
<dbReference type="EMBL" id="CP090891">
    <property type="protein sequence ID" value="ULU10869.1"/>
    <property type="molecule type" value="Genomic_DNA"/>
</dbReference>
<feature type="signal peptide" evidence="1">
    <location>
        <begin position="1"/>
        <end position="16"/>
    </location>
</feature>
<dbReference type="AlphaFoldDB" id="A0AAE9DUA0"/>
<evidence type="ECO:0000313" key="3">
    <source>
        <dbReference type="Proteomes" id="UP000827892"/>
    </source>
</evidence>
<evidence type="ECO:0008006" key="4">
    <source>
        <dbReference type="Google" id="ProtNLM"/>
    </source>
</evidence>
<proteinExistence type="predicted"/>
<feature type="chain" id="PRO_5041940224" description="Saposin B-type domain-containing protein" evidence="1">
    <location>
        <begin position="17"/>
        <end position="126"/>
    </location>
</feature>
<organism evidence="2 3">
    <name type="scientific">Caenorhabditis briggsae</name>
    <dbReference type="NCBI Taxonomy" id="6238"/>
    <lineage>
        <taxon>Eukaryota</taxon>
        <taxon>Metazoa</taxon>
        <taxon>Ecdysozoa</taxon>
        <taxon>Nematoda</taxon>
        <taxon>Chromadorea</taxon>
        <taxon>Rhabditida</taxon>
        <taxon>Rhabditina</taxon>
        <taxon>Rhabditomorpha</taxon>
        <taxon>Rhabditoidea</taxon>
        <taxon>Rhabditidae</taxon>
        <taxon>Peloderinae</taxon>
        <taxon>Caenorhabditis</taxon>
    </lineage>
</organism>
<dbReference type="Proteomes" id="UP000827892">
    <property type="component" value="Chromosome I"/>
</dbReference>
<name>A0AAE9DUA0_CAEBR</name>
<evidence type="ECO:0000256" key="1">
    <source>
        <dbReference type="SAM" id="SignalP"/>
    </source>
</evidence>